<proteinExistence type="inferred from homology"/>
<dbReference type="InterPro" id="IPR002656">
    <property type="entry name" value="Acyl_transf_3_dom"/>
</dbReference>
<feature type="transmembrane region" description="Helical" evidence="3">
    <location>
        <begin position="326"/>
        <end position="349"/>
    </location>
</feature>
<feature type="transmembrane region" description="Helical" evidence="3">
    <location>
        <begin position="263"/>
        <end position="281"/>
    </location>
</feature>
<evidence type="ECO:0000256" key="1">
    <source>
        <dbReference type="ARBA" id="ARBA00004370"/>
    </source>
</evidence>
<dbReference type="Pfam" id="PF01757">
    <property type="entry name" value="Acyl_transf_3"/>
    <property type="match status" value="1"/>
</dbReference>
<feature type="domain" description="Acyltransferase 3" evidence="4">
    <location>
        <begin position="6"/>
        <end position="345"/>
    </location>
</feature>
<dbReference type="AlphaFoldDB" id="A0AAU8NBT6"/>
<evidence type="ECO:0000256" key="3">
    <source>
        <dbReference type="SAM" id="Phobius"/>
    </source>
</evidence>
<dbReference type="EMBL" id="CP159992">
    <property type="protein sequence ID" value="XCP93970.1"/>
    <property type="molecule type" value="Genomic_DNA"/>
</dbReference>
<comment type="similarity">
    <text evidence="2">Belongs to the acyltransferase 3 family.</text>
</comment>
<keyword evidence="3" id="KW-0472">Membrane</keyword>
<feature type="transmembrane region" description="Helical" evidence="3">
    <location>
        <begin position="192"/>
        <end position="212"/>
    </location>
</feature>
<protein>
    <submittedName>
        <fullName evidence="5">Acyltransferase</fullName>
        <ecNumber evidence="5">2.3.1.-</ecNumber>
    </submittedName>
</protein>
<dbReference type="PANTHER" id="PTHR36927">
    <property type="entry name" value="BLR4337 PROTEIN"/>
    <property type="match status" value="1"/>
</dbReference>
<dbReference type="PANTHER" id="PTHR36927:SF4">
    <property type="entry name" value="BLR5718 PROTEIN"/>
    <property type="match status" value="1"/>
</dbReference>
<keyword evidence="5" id="KW-0808">Transferase</keyword>
<feature type="transmembrane region" description="Helical" evidence="3">
    <location>
        <begin position="302"/>
        <end position="320"/>
    </location>
</feature>
<sequence length="358" mass="41698">MNKKILYLDNIKSFMAVLVIVFHTNSAYGAEGGWYYVELSNDELSKTILTFVNAVCQTFFMGLFFFISAYFTPPSFDKKGFYPYIKGRVFKLLIPALFYYFILNPFCIFLVEPQSHLSLSSFGFYNMWFIMALFYFSSIYGLVRKWFGGFTVKINFPSKIGILYFILLIGSLNFVTRLIFPTNMLYIHDFSLGYFPQYIMLFWLGTVAYRNNWLDQIDSLLTSFYFRISLITIVTLPAAFLLIDLYGGSLASFYGGFTFESLYYSFWEPFTSIGIILKIITVFKTKFNFTNSFLSRFNRSSYAIYIFQAPIIVSLQLALQTIDVNIIIKVMLVSSITLIISFYLSRFLLKNKMLNQMI</sequence>
<keyword evidence="5" id="KW-0012">Acyltransferase</keyword>
<accession>A0AAU8NBT6</accession>
<dbReference type="RefSeq" id="WP_366291024.1">
    <property type="nucleotide sequence ID" value="NZ_CP159992.1"/>
</dbReference>
<reference evidence="5" key="1">
    <citation type="submission" date="2024-05" db="EMBL/GenBank/DDBJ databases">
        <title>Draft genome assemblies of 36 bacteria isolated from hibernating arctic ground squirrels.</title>
        <authorList>
            <person name="McKee H."/>
            <person name="Mullen L."/>
            <person name="Drown D.M."/>
            <person name="Duddleston K.N."/>
        </authorList>
    </citation>
    <scope>NUCLEOTIDE SEQUENCE</scope>
    <source>
        <strain evidence="5">AN1007</strain>
    </source>
</reference>
<dbReference type="EC" id="2.3.1.-" evidence="5"/>
<evidence type="ECO:0000259" key="4">
    <source>
        <dbReference type="Pfam" id="PF01757"/>
    </source>
</evidence>
<feature type="transmembrane region" description="Helical" evidence="3">
    <location>
        <begin position="162"/>
        <end position="180"/>
    </location>
</feature>
<name>A0AAU8NBT6_9BACL</name>
<feature type="transmembrane region" description="Helical" evidence="3">
    <location>
        <begin position="224"/>
        <end position="243"/>
    </location>
</feature>
<evidence type="ECO:0000313" key="5">
    <source>
        <dbReference type="EMBL" id="XCP93970.1"/>
    </source>
</evidence>
<keyword evidence="3" id="KW-0812">Transmembrane</keyword>
<dbReference type="GO" id="GO:0016747">
    <property type="term" value="F:acyltransferase activity, transferring groups other than amino-acyl groups"/>
    <property type="evidence" value="ECO:0007669"/>
    <property type="project" value="InterPro"/>
</dbReference>
<feature type="transmembrane region" description="Helical" evidence="3">
    <location>
        <begin position="92"/>
        <end position="111"/>
    </location>
</feature>
<evidence type="ECO:0000256" key="2">
    <source>
        <dbReference type="ARBA" id="ARBA00007400"/>
    </source>
</evidence>
<feature type="transmembrane region" description="Helical" evidence="3">
    <location>
        <begin position="123"/>
        <end position="142"/>
    </location>
</feature>
<dbReference type="InterPro" id="IPR050623">
    <property type="entry name" value="Glucan_succinyl_AcylTrfase"/>
</dbReference>
<comment type="subcellular location">
    <subcellularLocation>
        <location evidence="1">Membrane</location>
    </subcellularLocation>
</comment>
<organism evidence="5">
    <name type="scientific">Paenibacillus sp. AN1007</name>
    <dbReference type="NCBI Taxonomy" id="3151385"/>
    <lineage>
        <taxon>Bacteria</taxon>
        <taxon>Bacillati</taxon>
        <taxon>Bacillota</taxon>
        <taxon>Bacilli</taxon>
        <taxon>Bacillales</taxon>
        <taxon>Paenibacillaceae</taxon>
        <taxon>Paenibacillus</taxon>
    </lineage>
</organism>
<gene>
    <name evidence="5" type="ORF">ABXS70_22705</name>
</gene>
<feature type="transmembrane region" description="Helical" evidence="3">
    <location>
        <begin position="48"/>
        <end position="71"/>
    </location>
</feature>
<keyword evidence="3" id="KW-1133">Transmembrane helix</keyword>